<name>A0A0A8Y425_ARUDO</name>
<accession>A0A0A8Y425</accession>
<evidence type="ECO:0000313" key="2">
    <source>
        <dbReference type="EMBL" id="JAD18607.1"/>
    </source>
</evidence>
<organism evidence="2">
    <name type="scientific">Arundo donax</name>
    <name type="common">Giant reed</name>
    <name type="synonym">Donax arundinaceus</name>
    <dbReference type="NCBI Taxonomy" id="35708"/>
    <lineage>
        <taxon>Eukaryota</taxon>
        <taxon>Viridiplantae</taxon>
        <taxon>Streptophyta</taxon>
        <taxon>Embryophyta</taxon>
        <taxon>Tracheophyta</taxon>
        <taxon>Spermatophyta</taxon>
        <taxon>Magnoliopsida</taxon>
        <taxon>Liliopsida</taxon>
        <taxon>Poales</taxon>
        <taxon>Poaceae</taxon>
        <taxon>PACMAD clade</taxon>
        <taxon>Arundinoideae</taxon>
        <taxon>Arundineae</taxon>
        <taxon>Arundo</taxon>
    </lineage>
</organism>
<dbReference type="EMBL" id="GBRH01279288">
    <property type="protein sequence ID" value="JAD18607.1"/>
    <property type="molecule type" value="Transcribed_RNA"/>
</dbReference>
<proteinExistence type="predicted"/>
<reference evidence="2" key="2">
    <citation type="journal article" date="2015" name="Data Brief">
        <title>Shoot transcriptome of the giant reed, Arundo donax.</title>
        <authorList>
            <person name="Barrero R.A."/>
            <person name="Guerrero F.D."/>
            <person name="Moolhuijzen P."/>
            <person name="Goolsby J.A."/>
            <person name="Tidwell J."/>
            <person name="Bellgard S.E."/>
            <person name="Bellgard M.I."/>
        </authorList>
    </citation>
    <scope>NUCLEOTIDE SEQUENCE</scope>
    <source>
        <tissue evidence="2">Shoot tissue taken approximately 20 cm above the soil surface</tissue>
    </source>
</reference>
<dbReference type="AlphaFoldDB" id="A0A0A8Y425"/>
<feature type="region of interest" description="Disordered" evidence="1">
    <location>
        <begin position="1"/>
        <end position="27"/>
    </location>
</feature>
<evidence type="ECO:0000256" key="1">
    <source>
        <dbReference type="SAM" id="MobiDB-lite"/>
    </source>
</evidence>
<reference evidence="2" key="1">
    <citation type="submission" date="2014-09" db="EMBL/GenBank/DDBJ databases">
        <authorList>
            <person name="Magalhaes I.L.F."/>
            <person name="Oliveira U."/>
            <person name="Santos F.R."/>
            <person name="Vidigal T.H.D.A."/>
            <person name="Brescovit A.D."/>
            <person name="Santos A.J."/>
        </authorList>
    </citation>
    <scope>NUCLEOTIDE SEQUENCE</scope>
    <source>
        <tissue evidence="2">Shoot tissue taken approximately 20 cm above the soil surface</tissue>
    </source>
</reference>
<protein>
    <submittedName>
        <fullName evidence="2">Uncharacterized protein</fullName>
    </submittedName>
</protein>
<sequence length="27" mass="2723">MGPPGAAAPTPPTCKPQPSAMPKHKQP</sequence>